<organism evidence="1 2">
    <name type="scientific">Piliocolobus tephrosceles</name>
    <name type="common">Ugandan red Colobus</name>
    <dbReference type="NCBI Taxonomy" id="591936"/>
    <lineage>
        <taxon>Eukaryota</taxon>
        <taxon>Metazoa</taxon>
        <taxon>Chordata</taxon>
        <taxon>Craniata</taxon>
        <taxon>Vertebrata</taxon>
        <taxon>Euteleostomi</taxon>
        <taxon>Mammalia</taxon>
        <taxon>Eutheria</taxon>
        <taxon>Euarchontoglires</taxon>
        <taxon>Primates</taxon>
        <taxon>Haplorrhini</taxon>
        <taxon>Catarrhini</taxon>
        <taxon>Cercopithecidae</taxon>
        <taxon>Colobinae</taxon>
        <taxon>Piliocolobus</taxon>
    </lineage>
</organism>
<keyword evidence="2" id="KW-1185">Reference proteome</keyword>
<name>A0A8C9LVC8_9PRIM</name>
<dbReference type="Proteomes" id="UP000694416">
    <property type="component" value="Unplaced"/>
</dbReference>
<dbReference type="Ensembl" id="ENSPTET00000043797.1">
    <property type="protein sequence ID" value="ENSPTEP00000031794.1"/>
    <property type="gene ID" value="ENSPTEG00000030665.1"/>
</dbReference>
<dbReference type="PANTHER" id="PTHR12138">
    <property type="entry name" value="PRIMATE-EXPANDED PROTEIN FAMILY"/>
    <property type="match status" value="1"/>
</dbReference>
<reference evidence="1" key="2">
    <citation type="submission" date="2025-09" db="UniProtKB">
        <authorList>
            <consortium name="Ensembl"/>
        </authorList>
    </citation>
    <scope>IDENTIFICATION</scope>
</reference>
<reference evidence="1" key="1">
    <citation type="submission" date="2025-08" db="UniProtKB">
        <authorList>
            <consortium name="Ensembl"/>
        </authorList>
    </citation>
    <scope>IDENTIFICATION</scope>
</reference>
<dbReference type="AlphaFoldDB" id="A0A8C9LVC8"/>
<accession>A0A8C9LVC8</accession>
<dbReference type="PANTHER" id="PTHR12138:SF162">
    <property type="entry name" value="CHROMOSOME UNDETERMINED SCAFFOLD_275, WHOLE GENOME SHOTGUN SEQUENCE"/>
    <property type="match status" value="1"/>
</dbReference>
<evidence type="ECO:0000313" key="2">
    <source>
        <dbReference type="Proteomes" id="UP000694416"/>
    </source>
</evidence>
<sequence length="95" mass="11072">MPYPSFQWQEILPRQVSLINWHLVVIYIKEHSRYYLLDSSFFLISTPQMISHIYICLECSGAILAHCKLRLLGSPSQVAGITDTCHCAWLMFLHF</sequence>
<proteinExistence type="predicted"/>
<evidence type="ECO:0000313" key="1">
    <source>
        <dbReference type="Ensembl" id="ENSPTEP00000031794.1"/>
    </source>
</evidence>
<protein>
    <submittedName>
        <fullName evidence="1">Uncharacterized protein</fullName>
    </submittedName>
</protein>